<dbReference type="EMBL" id="LT963409">
    <property type="protein sequence ID" value="SOS39999.1"/>
    <property type="molecule type" value="Genomic_DNA"/>
</dbReference>
<dbReference type="AlphaFoldDB" id="A0A2K4WVU2"/>
<protein>
    <submittedName>
        <fullName evidence="1">Uncharacterized protein</fullName>
    </submittedName>
</protein>
<accession>A0A2K4WVU2</accession>
<sequence length="107" mass="12443">MIRVLLSLDLEKSEPKRDDFYDILKSKGWMKTKDVDTVWSIKFTKRDPNNEDDYKGIRNRLASVFIDAAKELKLKRIHYVAQLGNHEVIARVITKVDGEYKCSVGDL</sequence>
<proteinExistence type="predicted"/>
<dbReference type="Proteomes" id="UP000238095">
    <property type="component" value="Chromosome 1"/>
</dbReference>
<name>A0A2K4WVU2_PSESX</name>
<reference evidence="1 2" key="1">
    <citation type="submission" date="2017-11" db="EMBL/GenBank/DDBJ databases">
        <authorList>
            <person name="Han C.G."/>
        </authorList>
    </citation>
    <scope>NUCLEOTIDE SEQUENCE [LARGE SCALE GENOMIC DNA]</scope>
    <source>
        <strain evidence="1">CFBP3840</strain>
    </source>
</reference>
<organism evidence="1 2">
    <name type="scientific">Pseudomonas syringae</name>
    <dbReference type="NCBI Taxonomy" id="317"/>
    <lineage>
        <taxon>Bacteria</taxon>
        <taxon>Pseudomonadati</taxon>
        <taxon>Pseudomonadota</taxon>
        <taxon>Gammaproteobacteria</taxon>
        <taxon>Pseudomonadales</taxon>
        <taxon>Pseudomonadaceae</taxon>
        <taxon>Pseudomonas</taxon>
    </lineage>
</organism>
<dbReference type="RefSeq" id="WP_060403650.1">
    <property type="nucleotide sequence ID" value="NZ_LT963409.1"/>
</dbReference>
<evidence type="ECO:0000313" key="2">
    <source>
        <dbReference type="Proteomes" id="UP000238095"/>
    </source>
</evidence>
<gene>
    <name evidence="1" type="ORF">CFBP3840_02956</name>
</gene>
<evidence type="ECO:0000313" key="1">
    <source>
        <dbReference type="EMBL" id="SOS39999.1"/>
    </source>
</evidence>